<dbReference type="RefSeq" id="WP_015788829.1">
    <property type="nucleotide sequence ID" value="NC_013158.1"/>
</dbReference>
<dbReference type="Proteomes" id="UP000002071">
    <property type="component" value="Chromosome"/>
</dbReference>
<reference evidence="2 3" key="1">
    <citation type="journal article" date="2009" name="Stand. Genomic Sci.">
        <title>Complete genome sequence of Halorhabdus utahensis type strain (AX-2).</title>
        <authorList>
            <person name="Anderson I."/>
            <person name="Tindall B.J."/>
            <person name="Pomrenke H."/>
            <person name="Goker M."/>
            <person name="Lapidus A."/>
            <person name="Nolan M."/>
            <person name="Copeland A."/>
            <person name="Glavina Del Rio T."/>
            <person name="Chen F."/>
            <person name="Tice H."/>
            <person name="Cheng J.F."/>
            <person name="Lucas S."/>
            <person name="Chertkov O."/>
            <person name="Bruce D."/>
            <person name="Brettin T."/>
            <person name="Detter J.C."/>
            <person name="Han C."/>
            <person name="Goodwin L."/>
            <person name="Land M."/>
            <person name="Hauser L."/>
            <person name="Chang Y.J."/>
            <person name="Jeffries C.D."/>
            <person name="Pitluck S."/>
            <person name="Pati A."/>
            <person name="Mavromatis K."/>
            <person name="Ivanova N."/>
            <person name="Ovchinnikova G."/>
            <person name="Chen A."/>
            <person name="Palaniappan K."/>
            <person name="Chain P."/>
            <person name="Rohde M."/>
            <person name="Bristow J."/>
            <person name="Eisen J.A."/>
            <person name="Markowitz V."/>
            <person name="Hugenholtz P."/>
            <person name="Kyrpides N.C."/>
            <person name="Klenk H.P."/>
        </authorList>
    </citation>
    <scope>NUCLEOTIDE SEQUENCE [LARGE SCALE GENOMIC DNA]</scope>
    <source>
        <strain evidence="3">DSM 12940 / JCM 11049 / AX-2</strain>
    </source>
</reference>
<dbReference type="EMBL" id="CP001687">
    <property type="protein sequence ID" value="ACV11253.1"/>
    <property type="molecule type" value="Genomic_DNA"/>
</dbReference>
<dbReference type="KEGG" id="hut:Huta_1070"/>
<dbReference type="SUPFAM" id="SSF53649">
    <property type="entry name" value="Alkaline phosphatase-like"/>
    <property type="match status" value="1"/>
</dbReference>
<dbReference type="PANTHER" id="PTHR43751:SF3">
    <property type="entry name" value="SULFATASE N-TERMINAL DOMAIN-CONTAINING PROTEIN"/>
    <property type="match status" value="1"/>
</dbReference>
<dbReference type="CDD" id="cd16148">
    <property type="entry name" value="sulfatase_like"/>
    <property type="match status" value="1"/>
</dbReference>
<dbReference type="InterPro" id="IPR017850">
    <property type="entry name" value="Alkaline_phosphatase_core_sf"/>
</dbReference>
<gene>
    <name evidence="2" type="ordered locus">Huta_1070</name>
</gene>
<feature type="domain" description="Sulfatase N-terminal" evidence="1">
    <location>
        <begin position="5"/>
        <end position="329"/>
    </location>
</feature>
<dbReference type="OrthoDB" id="3164at2157"/>
<dbReference type="Pfam" id="PF00884">
    <property type="entry name" value="Sulfatase"/>
    <property type="match status" value="1"/>
</dbReference>
<dbReference type="InterPro" id="IPR052701">
    <property type="entry name" value="GAG_Ulvan_Degrading_Sulfatases"/>
</dbReference>
<protein>
    <submittedName>
        <fullName evidence="2">Sulfatase</fullName>
    </submittedName>
</protein>
<dbReference type="GeneID" id="8383344"/>
<dbReference type="InterPro" id="IPR000917">
    <property type="entry name" value="Sulfatase_N"/>
</dbReference>
<proteinExistence type="predicted"/>
<evidence type="ECO:0000313" key="3">
    <source>
        <dbReference type="Proteomes" id="UP000002071"/>
    </source>
</evidence>
<keyword evidence="3" id="KW-1185">Reference proteome</keyword>
<dbReference type="PANTHER" id="PTHR43751">
    <property type="entry name" value="SULFATASE"/>
    <property type="match status" value="1"/>
</dbReference>
<evidence type="ECO:0000313" key="2">
    <source>
        <dbReference type="EMBL" id="ACV11253.1"/>
    </source>
</evidence>
<dbReference type="eggNOG" id="arCOG02785">
    <property type="taxonomic scope" value="Archaea"/>
</dbReference>
<name>C7NM45_HALUD</name>
<dbReference type="STRING" id="519442.Huta_1070"/>
<evidence type="ECO:0000259" key="1">
    <source>
        <dbReference type="Pfam" id="PF00884"/>
    </source>
</evidence>
<sequence>MKHSDIIWVTLDSVRADHTSLSQSDRAKTPHLESVGEIGTAFGECHSHDIWTRSSTASILTGHPPSAHRTWSNSAKLPEQITTIPESLSEQGYRTACVTSNGQISQSTGLGRGFDAFHFINRDTVVQEAGLRSVIKWLTKIRSHSIGLSTAANEHCVGYLSTQIAKRHISNSQGADHPLFLYTHLNDSHHPYIPPGMWESAVSEDLSISVERAEEIARDMSNNLHERIADDDPYSETEWEVLRVLYDALVEYVDHLTGEIISTAREQLQDPIIVVTGDHGEFFGYRGLLAHMLEPSTQVSNVPLAVEGIRGLEDTGLVQHSDVMKTILEDVGVDHSVPAGVDIRDTPREYAFVQRGQDRAEQKLEQIKQHNSDFSDSHYPKATVTSMITPTYRFEVSEESARLYDLPDESNDVSDEYADLVAEFRERYEEWKTDVGEPVGDVRKAEFDEQMKKQLRGLGYLQE</sequence>
<organism evidence="2 3">
    <name type="scientific">Halorhabdus utahensis (strain DSM 12940 / JCM 11049 / AX-2)</name>
    <dbReference type="NCBI Taxonomy" id="519442"/>
    <lineage>
        <taxon>Archaea</taxon>
        <taxon>Methanobacteriati</taxon>
        <taxon>Methanobacteriota</taxon>
        <taxon>Stenosarchaea group</taxon>
        <taxon>Halobacteria</taxon>
        <taxon>Halobacteriales</taxon>
        <taxon>Haloarculaceae</taxon>
        <taxon>Halorhabdus</taxon>
    </lineage>
</organism>
<accession>C7NM45</accession>
<dbReference type="AlphaFoldDB" id="C7NM45"/>
<dbReference type="HOGENOM" id="CLU_006332_14_1_2"/>
<dbReference type="Gene3D" id="3.40.720.10">
    <property type="entry name" value="Alkaline Phosphatase, subunit A"/>
    <property type="match status" value="1"/>
</dbReference>